<name>A0A0K0FSI4_STRVS</name>
<feature type="chain" id="PRO_5005330100" evidence="1">
    <location>
        <begin position="19"/>
        <end position="153"/>
    </location>
</feature>
<evidence type="ECO:0000313" key="3">
    <source>
        <dbReference type="WBParaSite" id="SVE_1342600.1"/>
    </source>
</evidence>
<proteinExistence type="predicted"/>
<sequence>MVIKVVILVLFVSVLVLGIGGEECNKHIQYRVFGQVVEDVKETKVNCTESYCTHVSIDLYNIFTGYEWGCRSDMERMLSDLAFISPGMTKEIEKIEGTCNNKTSYSSSGVINNINFDVAVNCFTNSSTSILSITNISKLIFYSIPFFIVRLFL</sequence>
<protein>
    <submittedName>
        <fullName evidence="3">Uncharacterized protein</fullName>
    </submittedName>
</protein>
<dbReference type="Proteomes" id="UP000035680">
    <property type="component" value="Unassembled WGS sequence"/>
</dbReference>
<keyword evidence="2" id="KW-1185">Reference proteome</keyword>
<keyword evidence="1" id="KW-0732">Signal</keyword>
<evidence type="ECO:0000256" key="1">
    <source>
        <dbReference type="SAM" id="SignalP"/>
    </source>
</evidence>
<organism evidence="2 3">
    <name type="scientific">Strongyloides venezuelensis</name>
    <name type="common">Threadworm</name>
    <dbReference type="NCBI Taxonomy" id="75913"/>
    <lineage>
        <taxon>Eukaryota</taxon>
        <taxon>Metazoa</taxon>
        <taxon>Ecdysozoa</taxon>
        <taxon>Nematoda</taxon>
        <taxon>Chromadorea</taxon>
        <taxon>Rhabditida</taxon>
        <taxon>Tylenchina</taxon>
        <taxon>Panagrolaimomorpha</taxon>
        <taxon>Strongyloidoidea</taxon>
        <taxon>Strongyloididae</taxon>
        <taxon>Strongyloides</taxon>
    </lineage>
</organism>
<reference evidence="3" key="2">
    <citation type="submission" date="2015-08" db="UniProtKB">
        <authorList>
            <consortium name="WormBaseParasite"/>
        </authorList>
    </citation>
    <scope>IDENTIFICATION</scope>
</reference>
<dbReference type="WBParaSite" id="SVE_1342600.1">
    <property type="protein sequence ID" value="SVE_1342600.1"/>
    <property type="gene ID" value="SVE_1342600"/>
</dbReference>
<feature type="signal peptide" evidence="1">
    <location>
        <begin position="1"/>
        <end position="18"/>
    </location>
</feature>
<evidence type="ECO:0000313" key="2">
    <source>
        <dbReference type="Proteomes" id="UP000035680"/>
    </source>
</evidence>
<reference evidence="2" key="1">
    <citation type="submission" date="2014-07" db="EMBL/GenBank/DDBJ databases">
        <authorList>
            <person name="Martin A.A"/>
            <person name="De Silva N."/>
        </authorList>
    </citation>
    <scope>NUCLEOTIDE SEQUENCE</scope>
</reference>
<dbReference type="AlphaFoldDB" id="A0A0K0FSI4"/>
<accession>A0A0K0FSI4</accession>